<feature type="compositionally biased region" description="Basic and acidic residues" evidence="1">
    <location>
        <begin position="286"/>
        <end position="305"/>
    </location>
</feature>
<feature type="compositionally biased region" description="Basic residues" evidence="1">
    <location>
        <begin position="32"/>
        <end position="42"/>
    </location>
</feature>
<feature type="compositionally biased region" description="Polar residues" evidence="1">
    <location>
        <begin position="528"/>
        <end position="537"/>
    </location>
</feature>
<feature type="region of interest" description="Disordered" evidence="1">
    <location>
        <begin position="600"/>
        <end position="641"/>
    </location>
</feature>
<proteinExistence type="predicted"/>
<evidence type="ECO:0000313" key="2">
    <source>
        <dbReference type="EMBL" id="CAI8009607.1"/>
    </source>
</evidence>
<evidence type="ECO:0000313" key="3">
    <source>
        <dbReference type="Proteomes" id="UP001174909"/>
    </source>
</evidence>
<name>A0AA35REQ5_GEOBA</name>
<organism evidence="2 3">
    <name type="scientific">Geodia barretti</name>
    <name type="common">Barrett's horny sponge</name>
    <dbReference type="NCBI Taxonomy" id="519541"/>
    <lineage>
        <taxon>Eukaryota</taxon>
        <taxon>Metazoa</taxon>
        <taxon>Porifera</taxon>
        <taxon>Demospongiae</taxon>
        <taxon>Heteroscleromorpha</taxon>
        <taxon>Tetractinellida</taxon>
        <taxon>Astrophorina</taxon>
        <taxon>Geodiidae</taxon>
        <taxon>Geodia</taxon>
    </lineage>
</organism>
<feature type="compositionally biased region" description="Low complexity" evidence="1">
    <location>
        <begin position="273"/>
        <end position="283"/>
    </location>
</feature>
<accession>A0AA35REQ5</accession>
<feature type="region of interest" description="Disordered" evidence="1">
    <location>
        <begin position="25"/>
        <end position="60"/>
    </location>
</feature>
<protein>
    <submittedName>
        <fullName evidence="2">Uncharacterized protein</fullName>
    </submittedName>
</protein>
<comment type="caution">
    <text evidence="2">The sequence shown here is derived from an EMBL/GenBank/DDBJ whole genome shotgun (WGS) entry which is preliminary data.</text>
</comment>
<feature type="compositionally biased region" description="Polar residues" evidence="1">
    <location>
        <begin position="195"/>
        <end position="220"/>
    </location>
</feature>
<dbReference type="AlphaFoldDB" id="A0AA35REQ5"/>
<dbReference type="EMBL" id="CASHTH010000976">
    <property type="protein sequence ID" value="CAI8009607.1"/>
    <property type="molecule type" value="Genomic_DNA"/>
</dbReference>
<keyword evidence="3" id="KW-1185">Reference proteome</keyword>
<reference evidence="2" key="1">
    <citation type="submission" date="2023-03" db="EMBL/GenBank/DDBJ databases">
        <authorList>
            <person name="Steffen K."/>
            <person name="Cardenas P."/>
        </authorList>
    </citation>
    <scope>NUCLEOTIDE SEQUENCE</scope>
</reference>
<evidence type="ECO:0000256" key="1">
    <source>
        <dbReference type="SAM" id="MobiDB-lite"/>
    </source>
</evidence>
<sequence length="664" mass="72751">MSLNELKEFSTKVYSRGRRLSHGLTSDIVKTMTKKKDKKSSKSTKDKTRNLPGQDISGPKGGTDGLYIKLVQHQRSIGVHMQMINSAVNNGTTFNLSQVTTVLLIQIDSAITTTHHFLTSEVLEKFDGVKTRMDVCERILYVNVAKVVKWADFDSRSPPMSSTASGKLVRNWIQEFETALGELVKLVEDTQMQLSGSSGTFSDTVQRQRRSSLGSSNSTGALGPLEPASLPQISTLKVEGGGRDRKISLPIVSTQPIARGLPAGMGKPPTGRESLGSMLSESSTSDEEKRRSGSTDRVSPDRHDLTMSGEWNGRNRSQTDTFAAPPIPIPAPRHPHPITSPSHTLTAPPAGALTDMDRSLLPPLPGEPHATGWRTAAGYPHDRRGHTMPRGASESPKVNGRWSPEPRLPGHHGSALGHGDDMPPPLPVKQKKRVNQQVNGQPPRPPIRRENYDDVPPPLPMKQRKGVGTTSPPTSTPGPSPSHSSSSEGDRPPMVPVRLDSIIPRGALHNEAAPPKPPRSDRPASMDQLPQPTSNEVVSAIRAVRRYNEDLMKGQAETGGEEKAPPIPLKKKTVMLYKEIVKGYHFDDTLMQPLYIPMAECGPPALPPKKRKSRRQVPSVRRRRDVSSTRESVDQKELSDDQRSFCGLSVWDLADDYRCSEDIN</sequence>
<feature type="region of interest" description="Disordered" evidence="1">
    <location>
        <begin position="195"/>
        <end position="228"/>
    </location>
</feature>
<feature type="region of interest" description="Disordered" evidence="1">
    <location>
        <begin position="258"/>
        <end position="541"/>
    </location>
</feature>
<feature type="compositionally biased region" description="Basic residues" evidence="1">
    <location>
        <begin position="608"/>
        <end position="624"/>
    </location>
</feature>
<dbReference type="Proteomes" id="UP001174909">
    <property type="component" value="Unassembled WGS sequence"/>
</dbReference>
<gene>
    <name evidence="2" type="ORF">GBAR_LOCUS6421</name>
</gene>
<feature type="compositionally biased region" description="Basic and acidic residues" evidence="1">
    <location>
        <begin position="625"/>
        <end position="641"/>
    </location>
</feature>